<gene>
    <name evidence="1" type="ORF">H6P81_001493</name>
</gene>
<dbReference type="EMBL" id="JAINDJ010000002">
    <property type="protein sequence ID" value="KAG9456985.1"/>
    <property type="molecule type" value="Genomic_DNA"/>
</dbReference>
<evidence type="ECO:0000313" key="1">
    <source>
        <dbReference type="EMBL" id="KAG9456985.1"/>
    </source>
</evidence>
<accession>A0AAV7F9R3</accession>
<comment type="caution">
    <text evidence="1">The sequence shown here is derived from an EMBL/GenBank/DDBJ whole genome shotgun (WGS) entry which is preliminary data.</text>
</comment>
<name>A0AAV7F9R3_ARIFI</name>
<dbReference type="AlphaFoldDB" id="A0AAV7F9R3"/>
<reference evidence="1 2" key="1">
    <citation type="submission" date="2021-07" db="EMBL/GenBank/DDBJ databases">
        <title>The Aristolochia fimbriata genome: insights into angiosperm evolution, floral development and chemical biosynthesis.</title>
        <authorList>
            <person name="Jiao Y."/>
        </authorList>
    </citation>
    <scope>NUCLEOTIDE SEQUENCE [LARGE SCALE GENOMIC DNA]</scope>
    <source>
        <strain evidence="1">IBCAS-2021</strain>
        <tissue evidence="1">Leaf</tissue>
    </source>
</reference>
<protein>
    <submittedName>
        <fullName evidence="1">Uncharacterized protein</fullName>
    </submittedName>
</protein>
<sequence>MAREHYSVVLGGGLAPIDQKLSQGAGRLEMRLRYSIDMVEDLRVCIPVGPNGADRDEAAISLFHALPSKHHESACIVLVAAQDILWWVWGSDRASRIVSESTWTLWHNFSSISCSSLSKSIIMIKDGPTVMVQCSSPWT</sequence>
<organism evidence="1 2">
    <name type="scientific">Aristolochia fimbriata</name>
    <name type="common">White veined hardy Dutchman's pipe vine</name>
    <dbReference type="NCBI Taxonomy" id="158543"/>
    <lineage>
        <taxon>Eukaryota</taxon>
        <taxon>Viridiplantae</taxon>
        <taxon>Streptophyta</taxon>
        <taxon>Embryophyta</taxon>
        <taxon>Tracheophyta</taxon>
        <taxon>Spermatophyta</taxon>
        <taxon>Magnoliopsida</taxon>
        <taxon>Magnoliidae</taxon>
        <taxon>Piperales</taxon>
        <taxon>Aristolochiaceae</taxon>
        <taxon>Aristolochia</taxon>
    </lineage>
</organism>
<evidence type="ECO:0000313" key="2">
    <source>
        <dbReference type="Proteomes" id="UP000825729"/>
    </source>
</evidence>
<keyword evidence="2" id="KW-1185">Reference proteome</keyword>
<dbReference type="Proteomes" id="UP000825729">
    <property type="component" value="Unassembled WGS sequence"/>
</dbReference>
<proteinExistence type="predicted"/>